<evidence type="ECO:0000256" key="7">
    <source>
        <dbReference type="ARBA" id="ARBA00023125"/>
    </source>
</evidence>
<accession>A0A8B9NF48</accession>
<evidence type="ECO:0000256" key="10">
    <source>
        <dbReference type="ARBA" id="ARBA00023242"/>
    </source>
</evidence>
<dbReference type="PROSITE" id="PS51634">
    <property type="entry name" value="CRC"/>
    <property type="match status" value="1"/>
</dbReference>
<dbReference type="GO" id="GO:0003677">
    <property type="term" value="F:DNA binding"/>
    <property type="evidence" value="ECO:0007669"/>
    <property type="project" value="UniProtKB-KW"/>
</dbReference>
<keyword evidence="9" id="KW-0804">Transcription</keyword>
<keyword evidence="10" id="KW-0539">Nucleus</keyword>
<feature type="region of interest" description="Disordered" evidence="13">
    <location>
        <begin position="70"/>
        <end position="90"/>
    </location>
</feature>
<keyword evidence="16" id="KW-1185">Reference proteome</keyword>
<dbReference type="InterPro" id="IPR028307">
    <property type="entry name" value="Lin-54_fam"/>
</dbReference>
<dbReference type="InterPro" id="IPR005172">
    <property type="entry name" value="CRC"/>
</dbReference>
<evidence type="ECO:0000256" key="13">
    <source>
        <dbReference type="SAM" id="MobiDB-lite"/>
    </source>
</evidence>
<evidence type="ECO:0000256" key="11">
    <source>
        <dbReference type="ARBA" id="ARBA00023306"/>
    </source>
</evidence>
<keyword evidence="7" id="KW-0238">DNA-binding</keyword>
<keyword evidence="11" id="KW-0131">Cell cycle</keyword>
<dbReference type="Ensembl" id="ENSANIT00000022763.1">
    <property type="protein sequence ID" value="ENSANIP00000022032.1"/>
    <property type="gene ID" value="ENSANIG00000014934.1"/>
</dbReference>
<proteinExistence type="inferred from homology"/>
<keyword evidence="3" id="KW-0678">Repressor</keyword>
<comment type="similarity">
    <text evidence="2">Belongs to the lin-54 family.</text>
</comment>
<keyword evidence="4" id="KW-0479">Metal-binding</keyword>
<dbReference type="GO" id="GO:0005634">
    <property type="term" value="C:nucleus"/>
    <property type="evidence" value="ECO:0007669"/>
    <property type="project" value="UniProtKB-SubCell"/>
</dbReference>
<dbReference type="Proteomes" id="UP000694541">
    <property type="component" value="Unplaced"/>
</dbReference>
<dbReference type="SMART" id="SM01114">
    <property type="entry name" value="CXC"/>
    <property type="match status" value="2"/>
</dbReference>
<evidence type="ECO:0000313" key="15">
    <source>
        <dbReference type="Ensembl" id="ENSANIP00000022032.1"/>
    </source>
</evidence>
<feature type="region of interest" description="Disordered" evidence="13">
    <location>
        <begin position="283"/>
        <end position="304"/>
    </location>
</feature>
<keyword evidence="6" id="KW-0805">Transcription regulation</keyword>
<evidence type="ECO:0000256" key="6">
    <source>
        <dbReference type="ARBA" id="ARBA00023015"/>
    </source>
</evidence>
<dbReference type="AlphaFoldDB" id="A0A8B9NF48"/>
<reference evidence="15" key="1">
    <citation type="submission" date="2025-08" db="UniProtKB">
        <authorList>
            <consortium name="Ensembl"/>
        </authorList>
    </citation>
    <scope>IDENTIFICATION</scope>
</reference>
<dbReference type="InterPro" id="IPR033467">
    <property type="entry name" value="Tesmin/TSO1-like_CXC"/>
</dbReference>
<evidence type="ECO:0000256" key="2">
    <source>
        <dbReference type="ARBA" id="ARBA00007267"/>
    </source>
</evidence>
<dbReference type="PANTHER" id="PTHR12446">
    <property type="entry name" value="TESMIN/TSO1-RELATED"/>
    <property type="match status" value="1"/>
</dbReference>
<name>A0A8B9NF48_9AVES</name>
<feature type="compositionally biased region" description="Low complexity" evidence="13">
    <location>
        <begin position="283"/>
        <end position="299"/>
    </location>
</feature>
<dbReference type="GO" id="GO:0046872">
    <property type="term" value="F:metal ion binding"/>
    <property type="evidence" value="ECO:0007669"/>
    <property type="project" value="UniProtKB-KW"/>
</dbReference>
<protein>
    <recommendedName>
        <fullName evidence="12">Protein lin-54 homolog</fullName>
    </recommendedName>
</protein>
<evidence type="ECO:0000256" key="8">
    <source>
        <dbReference type="ARBA" id="ARBA00023159"/>
    </source>
</evidence>
<organism evidence="15 16">
    <name type="scientific">Accipiter nisus</name>
    <name type="common">Eurasian sparrowhawk</name>
    <dbReference type="NCBI Taxonomy" id="211598"/>
    <lineage>
        <taxon>Eukaryota</taxon>
        <taxon>Metazoa</taxon>
        <taxon>Chordata</taxon>
        <taxon>Craniata</taxon>
        <taxon>Vertebrata</taxon>
        <taxon>Euteleostomi</taxon>
        <taxon>Archelosauria</taxon>
        <taxon>Archosauria</taxon>
        <taxon>Dinosauria</taxon>
        <taxon>Saurischia</taxon>
        <taxon>Theropoda</taxon>
        <taxon>Coelurosauria</taxon>
        <taxon>Aves</taxon>
        <taxon>Neognathae</taxon>
        <taxon>Neoaves</taxon>
        <taxon>Telluraves</taxon>
        <taxon>Accipitrimorphae</taxon>
        <taxon>Accipitriformes</taxon>
        <taxon>Accipitridae</taxon>
        <taxon>Accipitrinae</taxon>
        <taxon>Accipiter</taxon>
    </lineage>
</organism>
<evidence type="ECO:0000313" key="16">
    <source>
        <dbReference type="Proteomes" id="UP000694541"/>
    </source>
</evidence>
<comment type="subcellular location">
    <subcellularLocation>
        <location evidence="1">Nucleus</location>
    </subcellularLocation>
</comment>
<keyword evidence="5" id="KW-0862">Zinc</keyword>
<evidence type="ECO:0000256" key="5">
    <source>
        <dbReference type="ARBA" id="ARBA00022833"/>
    </source>
</evidence>
<dbReference type="Pfam" id="PF03638">
    <property type="entry name" value="TCR"/>
    <property type="match status" value="2"/>
</dbReference>
<dbReference type="PANTHER" id="PTHR12446:SF36">
    <property type="entry name" value="PROTEIN LIN-54 HOMOLOG"/>
    <property type="match status" value="1"/>
</dbReference>
<evidence type="ECO:0000256" key="9">
    <source>
        <dbReference type="ARBA" id="ARBA00023163"/>
    </source>
</evidence>
<reference evidence="15" key="2">
    <citation type="submission" date="2025-09" db="UniProtKB">
        <authorList>
            <consortium name="Ensembl"/>
        </authorList>
    </citation>
    <scope>IDENTIFICATION</scope>
</reference>
<dbReference type="GO" id="GO:0006355">
    <property type="term" value="P:regulation of DNA-templated transcription"/>
    <property type="evidence" value="ECO:0007669"/>
    <property type="project" value="TreeGrafter"/>
</dbReference>
<keyword evidence="8" id="KW-0010">Activator</keyword>
<evidence type="ECO:0000259" key="14">
    <source>
        <dbReference type="PROSITE" id="PS51634"/>
    </source>
</evidence>
<sequence length="663" mass="70315">MEVVSAEVNSLLPEEIMDTGITLVEDDSIEAVIVSSPMGDSIPMETELEEIVNISSTSDSSATTTAAVTTESVTAPSNHSGDTTVNTTTPKTDVNAVVKPTFPSGLHKVGAQTPVTISANQIILNKTADIKIGNQSIKPDGQKLIVTTLGKSGQPIVLALPHGQLPQAQKATSQAQGGDSKVQGQQIKVVIGGRSEVKPVVGVSALTQGSQLINTAAQSSVLQTQQLKTVQAVKSAVQTITVGGVGTSQFKTIIPLATAPNVQQIQVPGSKFHYVRLVTATTANSSTQSASQNQSTNTQPLQQAKPVVVNATPVRMSVPIVPAQTVKQVVPKPINPTSQIVTTSQPQQRLIMPATPLPQIQPNLTNLPPGTVLAPAPGTGNVGYAVLPAQYVTQLQQSSYVSIASNTGFTGTSSIQSQARLPFNGIIPSESANRPRKPCNCTKSLCLKLYCDCFANGEFCNNCNCTNCYNNLDHENDRQKAIKACLDRNPEAFKPKIGKGKEGESDRRHSKGCNCKRSGCLKNYCECYEAKIMCSSICKCIGCKNFEESPERKTLMHLADAAEVRVQQQTAAKTKLSSQISDLLTRPTPALSSGGGKLPFTFVTKEVADATCECLLAQAEQAEKMGKSKAAAERMILEEFGRCLMRVINSAGKSKSDTCAMNC</sequence>
<evidence type="ECO:0000256" key="4">
    <source>
        <dbReference type="ARBA" id="ARBA00022723"/>
    </source>
</evidence>
<evidence type="ECO:0000256" key="1">
    <source>
        <dbReference type="ARBA" id="ARBA00004123"/>
    </source>
</evidence>
<evidence type="ECO:0000256" key="12">
    <source>
        <dbReference type="ARBA" id="ARBA00044205"/>
    </source>
</evidence>
<evidence type="ECO:0000256" key="3">
    <source>
        <dbReference type="ARBA" id="ARBA00022491"/>
    </source>
</evidence>
<feature type="domain" description="CRC" evidence="14">
    <location>
        <begin position="435"/>
        <end position="548"/>
    </location>
</feature>